<evidence type="ECO:0000256" key="16">
    <source>
        <dbReference type="PIRNR" id="PIRNR000882"/>
    </source>
</evidence>
<evidence type="ECO:0000256" key="19">
    <source>
        <dbReference type="SAM" id="MobiDB-lite"/>
    </source>
</evidence>
<dbReference type="SUPFAM" id="SSF56300">
    <property type="entry name" value="Metallo-dependent phosphatases"/>
    <property type="match status" value="1"/>
</dbReference>
<dbReference type="GO" id="GO:0007095">
    <property type="term" value="P:mitotic G2 DNA damage checkpoint signaling"/>
    <property type="evidence" value="ECO:0007669"/>
    <property type="project" value="TreeGrafter"/>
</dbReference>
<feature type="active site" description="Proton donor" evidence="17">
    <location>
        <position position="141"/>
    </location>
</feature>
<feature type="compositionally biased region" description="Basic residues" evidence="19">
    <location>
        <begin position="617"/>
        <end position="629"/>
    </location>
</feature>
<evidence type="ECO:0000256" key="14">
    <source>
        <dbReference type="ARBA" id="ARBA00023242"/>
    </source>
</evidence>
<evidence type="ECO:0000256" key="3">
    <source>
        <dbReference type="ARBA" id="ARBA00004286"/>
    </source>
</evidence>
<evidence type="ECO:0000256" key="10">
    <source>
        <dbReference type="ARBA" id="ARBA00022801"/>
    </source>
</evidence>
<proteinExistence type="inferred from homology"/>
<evidence type="ECO:0000313" key="21">
    <source>
        <dbReference type="EMBL" id="GLB39759.1"/>
    </source>
</evidence>
<dbReference type="FunFam" id="3.60.21.10:FF:000011">
    <property type="entry name" value="Double-strand break repair protein"/>
    <property type="match status" value="1"/>
</dbReference>
<keyword evidence="11 16" id="KW-0269">Exonuclease</keyword>
<feature type="compositionally biased region" description="Low complexity" evidence="19">
    <location>
        <begin position="662"/>
        <end position="671"/>
    </location>
</feature>
<feature type="compositionally biased region" description="Acidic residues" evidence="19">
    <location>
        <begin position="633"/>
        <end position="651"/>
    </location>
</feature>
<keyword evidence="22" id="KW-1185">Reference proteome</keyword>
<evidence type="ECO:0000256" key="2">
    <source>
        <dbReference type="ARBA" id="ARBA00004123"/>
    </source>
</evidence>
<dbReference type="OrthoDB" id="30417at2759"/>
<evidence type="ECO:0000256" key="17">
    <source>
        <dbReference type="PIRSR" id="PIRSR000882-1"/>
    </source>
</evidence>
<name>A0A9P3ULW7_LYOSH</name>
<dbReference type="GO" id="GO:0035861">
    <property type="term" value="C:site of double-strand break"/>
    <property type="evidence" value="ECO:0007669"/>
    <property type="project" value="TreeGrafter"/>
</dbReference>
<dbReference type="EMBL" id="BRPK01000007">
    <property type="protein sequence ID" value="GLB39759.1"/>
    <property type="molecule type" value="Genomic_DNA"/>
</dbReference>
<evidence type="ECO:0000256" key="13">
    <source>
        <dbReference type="ARBA" id="ARBA00023211"/>
    </source>
</evidence>
<dbReference type="GO" id="GO:0000723">
    <property type="term" value="P:telomere maintenance"/>
    <property type="evidence" value="ECO:0007669"/>
    <property type="project" value="TreeGrafter"/>
</dbReference>
<reference evidence="21" key="1">
    <citation type="submission" date="2022-07" db="EMBL/GenBank/DDBJ databases">
        <title>The genome of Lyophyllum shimeji provides insight into the initial evolution of ectomycorrhizal fungal genome.</title>
        <authorList>
            <person name="Kobayashi Y."/>
            <person name="Shibata T."/>
            <person name="Hirakawa H."/>
            <person name="Shigenobu S."/>
            <person name="Nishiyama T."/>
            <person name="Yamada A."/>
            <person name="Hasebe M."/>
            <person name="Kawaguchi M."/>
        </authorList>
    </citation>
    <scope>NUCLEOTIDE SEQUENCE</scope>
    <source>
        <strain evidence="21">AT787</strain>
    </source>
</reference>
<keyword evidence="14 16" id="KW-0539">Nucleus</keyword>
<dbReference type="NCBIfam" id="TIGR00583">
    <property type="entry name" value="mre11"/>
    <property type="match status" value="1"/>
</dbReference>
<keyword evidence="7" id="KW-0479">Metal-binding</keyword>
<dbReference type="GO" id="GO:0000724">
    <property type="term" value="P:double-strand break repair via homologous recombination"/>
    <property type="evidence" value="ECO:0007669"/>
    <property type="project" value="TreeGrafter"/>
</dbReference>
<comment type="similarity">
    <text evidence="4 16 18">Belongs to the MRE11/RAD32 family.</text>
</comment>
<dbReference type="AlphaFoldDB" id="A0A9P3ULW7"/>
<comment type="function">
    <text evidence="16">Core component of the MRN complex, which plays a central role in double-strand break (DSB) repair, DNA recombination, maintenance of telomere integrity and meiosis. The MRN complex is involved in the repair of DNA double-strand breaks (DSBs) via homologous recombination (HR), an error-free mechanism which primarily occurs during S and G2 phases. The complex (1) mediates the end resection of damaged DNA, which generates proper single-stranded DNA, a key initial steps in HR, and is (2) required for the recruitment of other repair factors and efficient activation of ATM and ATR upon DNA damage. Within the MRN complex, MRE11 possesses both single-strand endonuclease activity and double-strand-specific 3'-5' exonuclease activity. MRE11 first endonucleolytically cleaves the 5' strand at DNA DSB ends to prevent non-homologous end joining (NHEJ) and licence HR. It then generates a single-stranded DNA gap via 3' to 5' exonucleolytic degradation, which is required for single-strand invasion and recombination.</text>
</comment>
<dbReference type="GO" id="GO:0030870">
    <property type="term" value="C:Mre11 complex"/>
    <property type="evidence" value="ECO:0007669"/>
    <property type="project" value="UniProtKB-UniRule"/>
</dbReference>
<evidence type="ECO:0000259" key="20">
    <source>
        <dbReference type="SMART" id="SM01347"/>
    </source>
</evidence>
<dbReference type="SMART" id="SM01347">
    <property type="entry name" value="Mre11_DNA_bind"/>
    <property type="match status" value="1"/>
</dbReference>
<dbReference type="PANTHER" id="PTHR10139">
    <property type="entry name" value="DOUBLE-STRAND BREAK REPAIR PROTEIN MRE11"/>
    <property type="match status" value="1"/>
</dbReference>
<evidence type="ECO:0000256" key="11">
    <source>
        <dbReference type="ARBA" id="ARBA00022839"/>
    </source>
</evidence>
<evidence type="ECO:0000256" key="8">
    <source>
        <dbReference type="ARBA" id="ARBA00022759"/>
    </source>
</evidence>
<dbReference type="InterPro" id="IPR038487">
    <property type="entry name" value="Mre11_capping_dom"/>
</dbReference>
<keyword evidence="6 16" id="KW-0540">Nuclease</keyword>
<dbReference type="Pfam" id="PF00149">
    <property type="entry name" value="Metallophos"/>
    <property type="match status" value="1"/>
</dbReference>
<keyword evidence="5" id="KW-0158">Chromosome</keyword>
<dbReference type="PIRSF" id="PIRSF000882">
    <property type="entry name" value="DSB_repair_MRE11"/>
    <property type="match status" value="1"/>
</dbReference>
<dbReference type="GO" id="GO:0008296">
    <property type="term" value="F:3'-5'-DNA exonuclease activity"/>
    <property type="evidence" value="ECO:0007669"/>
    <property type="project" value="InterPro"/>
</dbReference>
<keyword evidence="9 16" id="KW-0227">DNA damage</keyword>
<dbReference type="Gene3D" id="3.30.110.110">
    <property type="entry name" value="Mre11, capping domain"/>
    <property type="match status" value="1"/>
</dbReference>
<keyword evidence="8 16" id="KW-0255">Endonuclease</keyword>
<evidence type="ECO:0000256" key="1">
    <source>
        <dbReference type="ARBA" id="ARBA00001936"/>
    </source>
</evidence>
<comment type="subcellular location">
    <subcellularLocation>
        <location evidence="3">Chromosome</location>
    </subcellularLocation>
    <subcellularLocation>
        <location evidence="2 16">Nucleus</location>
    </subcellularLocation>
</comment>
<dbReference type="InterPro" id="IPR029052">
    <property type="entry name" value="Metallo-depent_PP-like"/>
</dbReference>
<dbReference type="InterPro" id="IPR007281">
    <property type="entry name" value="Mre11_DNA-bd"/>
</dbReference>
<sequence length="719" mass="79357">MADEEGSSLPPTPVIQDASADNTIRILLATDNHIGHNERDPIRGQDSINTFREILQLAIKHQVDFILLAGDLFHENKPSRECLYQTMALLREYTLGDKPVQLELLSDPDEGKAFGFSFPAINYEDPNFNVGIPVFSIHGNHDDPQGAGAEGALCALDVLSVSGLINYMGKIDLPMSDADAQTTGIAVRPVLLRKGTTYLGMYGIGNVKDQRMHFELRSNRVRMFMPRDKENWFNLLLLHQNRVKHGPQESVPEGMFDDSIDLVVWGHEHDCRIVPEPVAGKNYYITQPGSSVATSLADGEAIEKHVALLQIQGKEFQMTPLPLRTVRPFVIEQVVLSEVAEEEGLDITDQIAISKYLKAKVNALIEQANQQWDERNAKAVEEGEEELPRMLPLVRLKVDTTGVTETSNPIRFGQEFQGRIANPRDVLVFHRSKRLAAKGKGAGKVAIDEPELSIDDPTLSVSEKLAKVRVATLVNEYLAAQELQLLGEGGMSDAIQMFVEKDDIHAIQTHVTKSLKTLMHNVMGNEEIDEEEVEDMLVKAREQQEKEYAERTKEKAAAAKGKARAEADQLSDDSMMMDIDAGRSDFEEPDSDEPPPPKKKAPAKTTAAAKKAPAKTPAKKAPAKGRGKKAVVCDDEEDEVIELDDDEEEEEASRPAKRTNRASVPSQPAKKAPAKKKATTSAPKQTQSQLTFAPAAGRSSRAAATRARSRMVMDENESD</sequence>
<dbReference type="InterPro" id="IPR041796">
    <property type="entry name" value="Mre11_N"/>
</dbReference>
<dbReference type="GO" id="GO:0000014">
    <property type="term" value="F:single-stranded DNA endodeoxyribonuclease activity"/>
    <property type="evidence" value="ECO:0007669"/>
    <property type="project" value="TreeGrafter"/>
</dbReference>
<dbReference type="Gene3D" id="3.60.21.10">
    <property type="match status" value="1"/>
</dbReference>
<evidence type="ECO:0000256" key="9">
    <source>
        <dbReference type="ARBA" id="ARBA00022763"/>
    </source>
</evidence>
<dbReference type="GO" id="GO:0031573">
    <property type="term" value="P:mitotic intra-S DNA damage checkpoint signaling"/>
    <property type="evidence" value="ECO:0007669"/>
    <property type="project" value="TreeGrafter"/>
</dbReference>
<dbReference type="GO" id="GO:0042138">
    <property type="term" value="P:meiotic DNA double-strand break formation"/>
    <property type="evidence" value="ECO:0007669"/>
    <property type="project" value="TreeGrafter"/>
</dbReference>
<gene>
    <name evidence="21" type="primary">MRE11</name>
    <name evidence="21" type="ORF">LshimejAT787_0702690</name>
</gene>
<feature type="region of interest" description="Disordered" evidence="19">
    <location>
        <begin position="543"/>
        <end position="719"/>
    </location>
</feature>
<feature type="compositionally biased region" description="Basic and acidic residues" evidence="19">
    <location>
        <begin position="543"/>
        <end position="567"/>
    </location>
</feature>
<dbReference type="InterPro" id="IPR003701">
    <property type="entry name" value="Mre11"/>
</dbReference>
<feature type="compositionally biased region" description="Low complexity" evidence="19">
    <location>
        <begin position="603"/>
        <end position="616"/>
    </location>
</feature>
<keyword evidence="12 16" id="KW-0234">DNA repair</keyword>
<evidence type="ECO:0000256" key="4">
    <source>
        <dbReference type="ARBA" id="ARBA00009028"/>
    </source>
</evidence>
<feature type="compositionally biased region" description="Low complexity" evidence="19">
    <location>
        <begin position="679"/>
        <end position="706"/>
    </location>
</feature>
<dbReference type="GO" id="GO:0097552">
    <property type="term" value="P:mitochondrial double-strand break repair via homologous recombination"/>
    <property type="evidence" value="ECO:0007669"/>
    <property type="project" value="TreeGrafter"/>
</dbReference>
<evidence type="ECO:0000256" key="18">
    <source>
        <dbReference type="RuleBase" id="RU003447"/>
    </source>
</evidence>
<evidence type="ECO:0000256" key="7">
    <source>
        <dbReference type="ARBA" id="ARBA00022723"/>
    </source>
</evidence>
<keyword evidence="13 16" id="KW-0464">Manganese</keyword>
<feature type="domain" description="Mre11 DNA-binding" evidence="20">
    <location>
        <begin position="316"/>
        <end position="498"/>
    </location>
</feature>
<protein>
    <recommendedName>
        <fullName evidence="16">Double-strand break repair protein</fullName>
    </recommendedName>
</protein>
<dbReference type="CDD" id="cd00840">
    <property type="entry name" value="MPP_Mre11_N"/>
    <property type="match status" value="1"/>
</dbReference>
<evidence type="ECO:0000256" key="6">
    <source>
        <dbReference type="ARBA" id="ARBA00022722"/>
    </source>
</evidence>
<dbReference type="PANTHER" id="PTHR10139:SF1">
    <property type="entry name" value="DOUBLE-STRAND BREAK REPAIR PROTEIN MRE11"/>
    <property type="match status" value="1"/>
</dbReference>
<dbReference type="InterPro" id="IPR004843">
    <property type="entry name" value="Calcineurin-like_PHP"/>
</dbReference>
<evidence type="ECO:0000256" key="12">
    <source>
        <dbReference type="ARBA" id="ARBA00023204"/>
    </source>
</evidence>
<evidence type="ECO:0000256" key="15">
    <source>
        <dbReference type="ARBA" id="ARBA00023254"/>
    </source>
</evidence>
<dbReference type="Pfam" id="PF04152">
    <property type="entry name" value="Mre11_DNA_bind"/>
    <property type="match status" value="1"/>
</dbReference>
<dbReference type="Proteomes" id="UP001063166">
    <property type="component" value="Unassembled WGS sequence"/>
</dbReference>
<keyword evidence="10 16" id="KW-0378">Hydrolase</keyword>
<dbReference type="GO" id="GO:0006303">
    <property type="term" value="P:double-strand break repair via nonhomologous end joining"/>
    <property type="evidence" value="ECO:0007669"/>
    <property type="project" value="TreeGrafter"/>
</dbReference>
<dbReference type="GO" id="GO:0030145">
    <property type="term" value="F:manganese ion binding"/>
    <property type="evidence" value="ECO:0007669"/>
    <property type="project" value="UniProtKB-UniRule"/>
</dbReference>
<evidence type="ECO:0000256" key="5">
    <source>
        <dbReference type="ARBA" id="ARBA00022454"/>
    </source>
</evidence>
<keyword evidence="15 16" id="KW-0469">Meiosis</keyword>
<organism evidence="21 22">
    <name type="scientific">Lyophyllum shimeji</name>
    <name type="common">Hon-shimeji</name>
    <name type="synonym">Tricholoma shimeji</name>
    <dbReference type="NCBI Taxonomy" id="47721"/>
    <lineage>
        <taxon>Eukaryota</taxon>
        <taxon>Fungi</taxon>
        <taxon>Dikarya</taxon>
        <taxon>Basidiomycota</taxon>
        <taxon>Agaricomycotina</taxon>
        <taxon>Agaricomycetes</taxon>
        <taxon>Agaricomycetidae</taxon>
        <taxon>Agaricales</taxon>
        <taxon>Tricholomatineae</taxon>
        <taxon>Lyophyllaceae</taxon>
        <taxon>Lyophyllum</taxon>
    </lineage>
</organism>
<accession>A0A9P3ULW7</accession>
<comment type="cofactor">
    <cofactor evidence="1 16">
        <name>Mn(2+)</name>
        <dbReference type="ChEBI" id="CHEBI:29035"/>
    </cofactor>
</comment>
<evidence type="ECO:0000313" key="22">
    <source>
        <dbReference type="Proteomes" id="UP001063166"/>
    </source>
</evidence>
<comment type="caution">
    <text evidence="21">The sequence shown here is derived from an EMBL/GenBank/DDBJ whole genome shotgun (WGS) entry which is preliminary data.</text>
</comment>